<name>A0A5N6D2F4_ASPPA</name>
<evidence type="ECO:0000313" key="3">
    <source>
        <dbReference type="Proteomes" id="UP000326532"/>
    </source>
</evidence>
<dbReference type="VEuPathDB" id="FungiDB:BDV34DRAFT_40027"/>
<protein>
    <submittedName>
        <fullName evidence="2">Uncharacterized protein</fullName>
    </submittedName>
</protein>
<sequence>MMRHALSVFSPPTFFFSFHFHFCILSFSLPRIFLVFIQLFRIEMDFSWLGTYSISLPNHLTFSCDIIYDLYNLHEYSALYQTEGLLIYLL</sequence>
<keyword evidence="3" id="KW-1185">Reference proteome</keyword>
<evidence type="ECO:0000313" key="2">
    <source>
        <dbReference type="EMBL" id="KAB8199436.1"/>
    </source>
</evidence>
<keyword evidence="1" id="KW-0472">Membrane</keyword>
<keyword evidence="1" id="KW-1133">Transmembrane helix</keyword>
<evidence type="ECO:0000256" key="1">
    <source>
        <dbReference type="SAM" id="Phobius"/>
    </source>
</evidence>
<proteinExistence type="predicted"/>
<feature type="transmembrane region" description="Helical" evidence="1">
    <location>
        <begin position="14"/>
        <end position="37"/>
    </location>
</feature>
<accession>A0A5N6D2F4</accession>
<dbReference type="AlphaFoldDB" id="A0A5N6D2F4"/>
<dbReference type="EMBL" id="ML735076">
    <property type="protein sequence ID" value="KAB8199436.1"/>
    <property type="molecule type" value="Genomic_DNA"/>
</dbReference>
<reference evidence="2 3" key="1">
    <citation type="submission" date="2019-04" db="EMBL/GenBank/DDBJ databases">
        <title>Fungal friends and foes A comparative genomics study of 23 Aspergillus species from section Flavi.</title>
        <authorList>
            <consortium name="DOE Joint Genome Institute"/>
            <person name="Kjaerbolling I."/>
            <person name="Vesth T.C."/>
            <person name="Frisvad J.C."/>
            <person name="Nybo J.L."/>
            <person name="Theobald S."/>
            <person name="Kildgaard S."/>
            <person name="Petersen T.I."/>
            <person name="Kuo A."/>
            <person name="Sato A."/>
            <person name="Lyhne E.K."/>
            <person name="Kogle M.E."/>
            <person name="Wiebenga A."/>
            <person name="Kun R.S."/>
            <person name="Lubbers R.J."/>
            <person name="Makela M.R."/>
            <person name="Barry K."/>
            <person name="Chovatia M."/>
            <person name="Clum A."/>
            <person name="Daum C."/>
            <person name="Haridas S."/>
            <person name="He G."/>
            <person name="LaButti K."/>
            <person name="Lipzen A."/>
            <person name="Mondo S."/>
            <person name="Pangilinan J."/>
            <person name="Riley R."/>
            <person name="Salamov A."/>
            <person name="Simmons B.A."/>
            <person name="Magnuson J.K."/>
            <person name="Henrissat B."/>
            <person name="Mortensen U.H."/>
            <person name="Larsen T.O."/>
            <person name="De vries R.P."/>
            <person name="Grigoriev I.V."/>
            <person name="Machida M."/>
            <person name="Baker S.E."/>
            <person name="Andersen M.R."/>
        </authorList>
    </citation>
    <scope>NUCLEOTIDE SEQUENCE [LARGE SCALE GENOMIC DNA]</scope>
    <source>
        <strain evidence="2 3">CBS 117618</strain>
    </source>
</reference>
<gene>
    <name evidence="2" type="ORF">BDV34DRAFT_40027</name>
</gene>
<keyword evidence="1" id="KW-0812">Transmembrane</keyword>
<dbReference type="Proteomes" id="UP000326532">
    <property type="component" value="Unassembled WGS sequence"/>
</dbReference>
<organism evidence="2 3">
    <name type="scientific">Aspergillus parasiticus</name>
    <dbReference type="NCBI Taxonomy" id="5067"/>
    <lineage>
        <taxon>Eukaryota</taxon>
        <taxon>Fungi</taxon>
        <taxon>Dikarya</taxon>
        <taxon>Ascomycota</taxon>
        <taxon>Pezizomycotina</taxon>
        <taxon>Eurotiomycetes</taxon>
        <taxon>Eurotiomycetidae</taxon>
        <taxon>Eurotiales</taxon>
        <taxon>Aspergillaceae</taxon>
        <taxon>Aspergillus</taxon>
        <taxon>Aspergillus subgen. Circumdati</taxon>
    </lineage>
</organism>